<name>A0A928Z3J7_9CYAN</name>
<dbReference type="AlphaFoldDB" id="A0A928Z3J7"/>
<comment type="caution">
    <text evidence="1">The sequence shown here is derived from an EMBL/GenBank/DDBJ whole genome shotgun (WGS) entry which is preliminary data.</text>
</comment>
<sequence>MNAIDTESAGGAAISLQIKGVSAKLPTPQRYHNLKVSQAFQRFTFPHRTYSV</sequence>
<accession>A0A928Z3J7</accession>
<dbReference type="EMBL" id="JADEXQ010000043">
    <property type="protein sequence ID" value="MBE9030754.1"/>
    <property type="molecule type" value="Genomic_DNA"/>
</dbReference>
<organism evidence="1 2">
    <name type="scientific">Romeriopsis navalis LEGE 11480</name>
    <dbReference type="NCBI Taxonomy" id="2777977"/>
    <lineage>
        <taxon>Bacteria</taxon>
        <taxon>Bacillati</taxon>
        <taxon>Cyanobacteriota</taxon>
        <taxon>Cyanophyceae</taxon>
        <taxon>Leptolyngbyales</taxon>
        <taxon>Leptolyngbyaceae</taxon>
        <taxon>Romeriopsis</taxon>
        <taxon>Romeriopsis navalis</taxon>
    </lineage>
</organism>
<protein>
    <submittedName>
        <fullName evidence="1">Uncharacterized protein</fullName>
    </submittedName>
</protein>
<dbReference type="Proteomes" id="UP000625316">
    <property type="component" value="Unassembled WGS sequence"/>
</dbReference>
<keyword evidence="2" id="KW-1185">Reference proteome</keyword>
<proteinExistence type="predicted"/>
<evidence type="ECO:0000313" key="1">
    <source>
        <dbReference type="EMBL" id="MBE9030754.1"/>
    </source>
</evidence>
<evidence type="ECO:0000313" key="2">
    <source>
        <dbReference type="Proteomes" id="UP000625316"/>
    </source>
</evidence>
<gene>
    <name evidence="1" type="ORF">IQ266_13535</name>
</gene>
<reference evidence="1" key="1">
    <citation type="submission" date="2020-10" db="EMBL/GenBank/DDBJ databases">
        <authorList>
            <person name="Castelo-Branco R."/>
            <person name="Eusebio N."/>
            <person name="Adriana R."/>
            <person name="Vieira A."/>
            <person name="Brugerolle De Fraissinette N."/>
            <person name="Rezende De Castro R."/>
            <person name="Schneider M.P."/>
            <person name="Vasconcelos V."/>
            <person name="Leao P.N."/>
        </authorList>
    </citation>
    <scope>NUCLEOTIDE SEQUENCE</scope>
    <source>
        <strain evidence="1">LEGE 11480</strain>
    </source>
</reference>